<proteinExistence type="predicted"/>
<accession>A0A4U6BR20</accession>
<dbReference type="STRING" id="211460.YH63_05395"/>
<evidence type="ECO:0000256" key="1">
    <source>
        <dbReference type="ARBA" id="ARBA00023015"/>
    </source>
</evidence>
<dbReference type="InterPro" id="IPR051011">
    <property type="entry name" value="Metal_resp_trans_reg"/>
</dbReference>
<reference evidence="5" key="1">
    <citation type="submission" date="2019-04" db="EMBL/GenBank/DDBJ databases">
        <title>Whole genome sequencing of cave bacteria.</title>
        <authorList>
            <person name="Gan H.M."/>
            <person name="Barton H."/>
            <person name="Savka M.A."/>
        </authorList>
    </citation>
    <scope>NUCLEOTIDE SEQUENCE [LARGE SCALE GENOMIC DNA]</scope>
    <source>
        <strain evidence="5">LC387</strain>
    </source>
</reference>
<organism evidence="5 6">
    <name type="scientific">Afipia massiliensis</name>
    <dbReference type="NCBI Taxonomy" id="211460"/>
    <lineage>
        <taxon>Bacteria</taxon>
        <taxon>Pseudomonadati</taxon>
        <taxon>Pseudomonadota</taxon>
        <taxon>Alphaproteobacteria</taxon>
        <taxon>Hyphomicrobiales</taxon>
        <taxon>Nitrobacteraceae</taxon>
        <taxon>Afipia</taxon>
    </lineage>
</organism>
<dbReference type="SUPFAM" id="SSF46785">
    <property type="entry name" value="Winged helix' DNA-binding domain"/>
    <property type="match status" value="1"/>
</dbReference>
<dbReference type="RefSeq" id="WP_046827138.1">
    <property type="nucleotide sequence ID" value="NZ_LBIA02000001.1"/>
</dbReference>
<dbReference type="PROSITE" id="PS50987">
    <property type="entry name" value="HTH_ARSR_2"/>
    <property type="match status" value="1"/>
</dbReference>
<keyword evidence="1" id="KW-0805">Transcription regulation</keyword>
<dbReference type="AlphaFoldDB" id="A0A4U6BR20"/>
<dbReference type="InterPro" id="IPR011991">
    <property type="entry name" value="ArsR-like_HTH"/>
</dbReference>
<dbReference type="GO" id="GO:0003677">
    <property type="term" value="F:DNA binding"/>
    <property type="evidence" value="ECO:0007669"/>
    <property type="project" value="UniProtKB-KW"/>
</dbReference>
<evidence type="ECO:0000259" key="4">
    <source>
        <dbReference type="PROSITE" id="PS50987"/>
    </source>
</evidence>
<evidence type="ECO:0000313" key="5">
    <source>
        <dbReference type="EMBL" id="TKT72381.1"/>
    </source>
</evidence>
<dbReference type="SMART" id="SM00418">
    <property type="entry name" value="HTH_ARSR"/>
    <property type="match status" value="1"/>
</dbReference>
<gene>
    <name evidence="5" type="ORF">YH63_013620</name>
</gene>
<keyword evidence="6" id="KW-1185">Reference proteome</keyword>
<name>A0A4U6BR20_9BRAD</name>
<dbReference type="NCBIfam" id="NF033788">
    <property type="entry name" value="HTH_metalloreg"/>
    <property type="match status" value="1"/>
</dbReference>
<sequence>MNKLDILAALAALSQENRLDAYRLLVQAGADGMPAGEIAAELGLSPNALTFHLDRLREAGLVTVRRDGRSMIYAAQFDTMNGLIGYLTDNCCGGAVACVPDVACKPARKRTKVLA</sequence>
<dbReference type="Gene3D" id="1.10.10.10">
    <property type="entry name" value="Winged helix-like DNA-binding domain superfamily/Winged helix DNA-binding domain"/>
    <property type="match status" value="1"/>
</dbReference>
<dbReference type="InterPro" id="IPR036388">
    <property type="entry name" value="WH-like_DNA-bd_sf"/>
</dbReference>
<comment type="caution">
    <text evidence="5">The sequence shown here is derived from an EMBL/GenBank/DDBJ whole genome shotgun (WGS) entry which is preliminary data.</text>
</comment>
<dbReference type="PRINTS" id="PR00778">
    <property type="entry name" value="HTHARSR"/>
</dbReference>
<feature type="domain" description="HTH arsR-type" evidence="4">
    <location>
        <begin position="1"/>
        <end position="95"/>
    </location>
</feature>
<keyword evidence="3" id="KW-0804">Transcription</keyword>
<evidence type="ECO:0000256" key="2">
    <source>
        <dbReference type="ARBA" id="ARBA00023125"/>
    </source>
</evidence>
<dbReference type="PANTHER" id="PTHR43132:SF2">
    <property type="entry name" value="ARSENICAL RESISTANCE OPERON REPRESSOR ARSR-RELATED"/>
    <property type="match status" value="1"/>
</dbReference>
<evidence type="ECO:0000256" key="3">
    <source>
        <dbReference type="ARBA" id="ARBA00023163"/>
    </source>
</evidence>
<dbReference type="GO" id="GO:0003700">
    <property type="term" value="F:DNA-binding transcription factor activity"/>
    <property type="evidence" value="ECO:0007669"/>
    <property type="project" value="InterPro"/>
</dbReference>
<dbReference type="InterPro" id="IPR036390">
    <property type="entry name" value="WH_DNA-bd_sf"/>
</dbReference>
<keyword evidence="2" id="KW-0238">DNA-binding</keyword>
<evidence type="ECO:0000313" key="6">
    <source>
        <dbReference type="Proteomes" id="UP000034832"/>
    </source>
</evidence>
<dbReference type="Proteomes" id="UP000034832">
    <property type="component" value="Unassembled WGS sequence"/>
</dbReference>
<dbReference type="PANTHER" id="PTHR43132">
    <property type="entry name" value="ARSENICAL RESISTANCE OPERON REPRESSOR ARSR-RELATED"/>
    <property type="match status" value="1"/>
</dbReference>
<dbReference type="OrthoDB" id="9804742at2"/>
<dbReference type="InterPro" id="IPR001845">
    <property type="entry name" value="HTH_ArsR_DNA-bd_dom"/>
</dbReference>
<dbReference type="Pfam" id="PF12840">
    <property type="entry name" value="HTH_20"/>
    <property type="match status" value="1"/>
</dbReference>
<protein>
    <submittedName>
        <fullName evidence="5">Winged helix-turn-helix transcriptional regulator</fullName>
    </submittedName>
</protein>
<dbReference type="CDD" id="cd00090">
    <property type="entry name" value="HTH_ARSR"/>
    <property type="match status" value="1"/>
</dbReference>
<dbReference type="EMBL" id="LBIA02000001">
    <property type="protein sequence ID" value="TKT72381.1"/>
    <property type="molecule type" value="Genomic_DNA"/>
</dbReference>